<organism evidence="1 2">
    <name type="scientific">Fibrisoma montanum</name>
    <dbReference type="NCBI Taxonomy" id="2305895"/>
    <lineage>
        <taxon>Bacteria</taxon>
        <taxon>Pseudomonadati</taxon>
        <taxon>Bacteroidota</taxon>
        <taxon>Cytophagia</taxon>
        <taxon>Cytophagales</taxon>
        <taxon>Spirosomataceae</taxon>
        <taxon>Fibrisoma</taxon>
    </lineage>
</organism>
<dbReference type="OrthoDB" id="958178at2"/>
<dbReference type="EMBL" id="QXED01000001">
    <property type="protein sequence ID" value="RIV27001.1"/>
    <property type="molecule type" value="Genomic_DNA"/>
</dbReference>
<name>A0A418MI40_9BACT</name>
<sequence>MMKQDETPTFGYEATPAEMQNVILDWVKATEEFHRRYSQLTEVINTLQASARRQPTANRTRLRNLTALRQHMSDVLMTLLLDMTGQKPGRSAQPSKPGQLQSHARLLEELNRKIDNELMRFTAAQA</sequence>
<keyword evidence="2" id="KW-1185">Reference proteome</keyword>
<protein>
    <submittedName>
        <fullName evidence="1">Uncharacterized protein</fullName>
    </submittedName>
</protein>
<evidence type="ECO:0000313" key="2">
    <source>
        <dbReference type="Proteomes" id="UP000283523"/>
    </source>
</evidence>
<dbReference type="AlphaFoldDB" id="A0A418MI40"/>
<reference evidence="1 2" key="1">
    <citation type="submission" date="2018-08" db="EMBL/GenBank/DDBJ databases">
        <title>Fibrisoma montanum sp. nov., isolated from Danxia mountain soil.</title>
        <authorList>
            <person name="Huang Y."/>
        </authorList>
    </citation>
    <scope>NUCLEOTIDE SEQUENCE [LARGE SCALE GENOMIC DNA]</scope>
    <source>
        <strain evidence="1 2">HYT19</strain>
    </source>
</reference>
<comment type="caution">
    <text evidence="1">The sequence shown here is derived from an EMBL/GenBank/DDBJ whole genome shotgun (WGS) entry which is preliminary data.</text>
</comment>
<proteinExistence type="predicted"/>
<evidence type="ECO:0000313" key="1">
    <source>
        <dbReference type="EMBL" id="RIV27001.1"/>
    </source>
</evidence>
<dbReference type="RefSeq" id="WP_119665854.1">
    <property type="nucleotide sequence ID" value="NZ_QXED01000001.1"/>
</dbReference>
<accession>A0A418MI40</accession>
<dbReference type="Proteomes" id="UP000283523">
    <property type="component" value="Unassembled WGS sequence"/>
</dbReference>
<gene>
    <name evidence="1" type="ORF">DYU11_01400</name>
</gene>